<protein>
    <submittedName>
        <fullName evidence="1">ABC-type glycerol-3-phosphate transport system, substrate-binding protein</fullName>
    </submittedName>
</protein>
<dbReference type="EMBL" id="LT629791">
    <property type="protein sequence ID" value="SDU68953.1"/>
    <property type="molecule type" value="Genomic_DNA"/>
</dbReference>
<gene>
    <name evidence="1" type="ORF">SAMN04488563_3920</name>
</gene>
<name>A0A1H2KJZ9_9ACTN</name>
<accession>A0A1H2KJZ9</accession>
<sequence length="465" mass="51369">MPRIDAEISRRAALGILGAGGLAGLGFAWPRLTAQDIPGRGDDVLTIAILGTAQDEAARQGLVDAFHERHPGIRVRIQAIQGNDWGDFFSKILTMIAAGIPPDVVNVATEGTQLFASRMAEPLDEYVLRDADELRDFFDDVHPTLLEAFMYEGSLFQLPTDFNAANMYYNTEALELAGLERPPDDWTRDDFVAMLRAMRSANTADFVPYFWTNRLFGGLVPWLYVNDTSFLVESKADGGQWFWDRFYPGERRSGGYRWLEPNADDPQVAESVEFLRELVAEGLGTRPEEGGGGALVGLFASGRIGTTPAGGYWVQGLNDAGMTADGFDVQFFPRWRTQRHQFGAAGYAIMSTSPRKDEAWEWVRFTASREAMELAYPLPTTTPTRRSMLNEARYGTTGPAHWQVFYDTLDRFPTTGPIPAPPQQAAVETALIKNISAAVSGSAGGVPRALDTLQRDLTQALRRQP</sequence>
<dbReference type="CDD" id="cd13585">
    <property type="entry name" value="PBP2_TMBP_like"/>
    <property type="match status" value="1"/>
</dbReference>
<dbReference type="PANTHER" id="PTHR43649">
    <property type="entry name" value="ARABINOSE-BINDING PROTEIN-RELATED"/>
    <property type="match status" value="1"/>
</dbReference>
<proteinExistence type="predicted"/>
<dbReference type="OrthoDB" id="2531053at2"/>
<dbReference type="AlphaFoldDB" id="A0A1H2KJZ9"/>
<dbReference type="Pfam" id="PF01547">
    <property type="entry name" value="SBP_bac_1"/>
    <property type="match status" value="1"/>
</dbReference>
<dbReference type="InterPro" id="IPR050490">
    <property type="entry name" value="Bact_solute-bd_prot1"/>
</dbReference>
<dbReference type="InterPro" id="IPR006311">
    <property type="entry name" value="TAT_signal"/>
</dbReference>
<organism evidence="1 2">
    <name type="scientific">Jiangella alkaliphila</name>
    <dbReference type="NCBI Taxonomy" id="419479"/>
    <lineage>
        <taxon>Bacteria</taxon>
        <taxon>Bacillati</taxon>
        <taxon>Actinomycetota</taxon>
        <taxon>Actinomycetes</taxon>
        <taxon>Jiangellales</taxon>
        <taxon>Jiangellaceae</taxon>
        <taxon>Jiangella</taxon>
    </lineage>
</organism>
<dbReference type="STRING" id="419479.SAMN04488563_3920"/>
<dbReference type="PROSITE" id="PS51318">
    <property type="entry name" value="TAT"/>
    <property type="match status" value="1"/>
</dbReference>
<reference evidence="2" key="1">
    <citation type="submission" date="2016-10" db="EMBL/GenBank/DDBJ databases">
        <authorList>
            <person name="Varghese N."/>
            <person name="Submissions S."/>
        </authorList>
    </citation>
    <scope>NUCLEOTIDE SEQUENCE [LARGE SCALE GENOMIC DNA]</scope>
    <source>
        <strain evidence="2">DSM 45079</strain>
    </source>
</reference>
<dbReference type="PANTHER" id="PTHR43649:SF12">
    <property type="entry name" value="DIACETYLCHITOBIOSE BINDING PROTEIN DASA"/>
    <property type="match status" value="1"/>
</dbReference>
<dbReference type="InterPro" id="IPR006059">
    <property type="entry name" value="SBP"/>
</dbReference>
<dbReference type="RefSeq" id="WP_046771020.1">
    <property type="nucleotide sequence ID" value="NZ_LBMC01000038.1"/>
</dbReference>
<dbReference type="Gene3D" id="3.40.190.10">
    <property type="entry name" value="Periplasmic binding protein-like II"/>
    <property type="match status" value="1"/>
</dbReference>
<evidence type="ECO:0000313" key="2">
    <source>
        <dbReference type="Proteomes" id="UP000182977"/>
    </source>
</evidence>
<dbReference type="Proteomes" id="UP000182977">
    <property type="component" value="Chromosome I"/>
</dbReference>
<keyword evidence="2" id="KW-1185">Reference proteome</keyword>
<evidence type="ECO:0000313" key="1">
    <source>
        <dbReference type="EMBL" id="SDU68953.1"/>
    </source>
</evidence>
<dbReference type="SUPFAM" id="SSF53850">
    <property type="entry name" value="Periplasmic binding protein-like II"/>
    <property type="match status" value="1"/>
</dbReference>